<sequence>MCGLKMVNPVTVGVAALLIFVTLSQSAPVEPGDEDIAKIVHQFVCLRSRTIKAGITAPTICTGLAAAVRKKELTPLILEKVNTIVGASLPGHSSCTIAQILNPSGFQNLRSDQTRIARAYLSFVFEKLKYLFLYIQSCVPRQHANPMGRDQLWAGLALVWDVLVVYYILDDRCREYVFRPQNSVKVTLPSVVITSYTFNPQPVSELSRAMDLYPAKCCSNLRAVENLRLRPFFQDKIAELHRENRMAPLSGAPQGYQQPISGGGGAARQDYSMFIQPNAHCDDESFPPVIDLTDDVDESTQNYDNSIYFDYLGNDIDRENDRDHPPPKLIDFLGKAEEQGSKSLDLSLGMYDPERLEGTTLRIEEPLPLTLSSGHWHQSESSLSHDKGKRPMNVDGATDIYPTQHRAYHKHESL</sequence>
<feature type="compositionally biased region" description="Polar residues" evidence="1">
    <location>
        <begin position="372"/>
        <end position="382"/>
    </location>
</feature>
<protein>
    <submittedName>
        <fullName evidence="3">Uncharacterized protein</fullName>
    </submittedName>
</protein>
<dbReference type="AlphaFoldDB" id="A0A507D1S8"/>
<feature type="chain" id="PRO_5021193652" evidence="2">
    <location>
        <begin position="27"/>
        <end position="414"/>
    </location>
</feature>
<feature type="signal peptide" evidence="2">
    <location>
        <begin position="1"/>
        <end position="26"/>
    </location>
</feature>
<accession>A0A507D1S8</accession>
<evidence type="ECO:0000313" key="4">
    <source>
        <dbReference type="Proteomes" id="UP000317494"/>
    </source>
</evidence>
<dbReference type="Proteomes" id="UP000317494">
    <property type="component" value="Unassembled WGS sequence"/>
</dbReference>
<name>A0A507D1S8_9FUNG</name>
<dbReference type="EMBL" id="QEAN01000158">
    <property type="protein sequence ID" value="TPX45200.1"/>
    <property type="molecule type" value="Genomic_DNA"/>
</dbReference>
<organism evidence="3 4">
    <name type="scientific">Synchytrium endobioticum</name>
    <dbReference type="NCBI Taxonomy" id="286115"/>
    <lineage>
        <taxon>Eukaryota</taxon>
        <taxon>Fungi</taxon>
        <taxon>Fungi incertae sedis</taxon>
        <taxon>Chytridiomycota</taxon>
        <taxon>Chytridiomycota incertae sedis</taxon>
        <taxon>Chytridiomycetes</taxon>
        <taxon>Synchytriales</taxon>
        <taxon>Synchytriaceae</taxon>
        <taxon>Synchytrium</taxon>
    </lineage>
</organism>
<evidence type="ECO:0000256" key="1">
    <source>
        <dbReference type="SAM" id="MobiDB-lite"/>
    </source>
</evidence>
<reference evidence="3 4" key="1">
    <citation type="journal article" date="2019" name="Sci. Rep.">
        <title>Comparative genomics of chytrid fungi reveal insights into the obligate biotrophic and pathogenic lifestyle of Synchytrium endobioticum.</title>
        <authorList>
            <person name="van de Vossenberg B.T.L.H."/>
            <person name="Warris S."/>
            <person name="Nguyen H.D.T."/>
            <person name="van Gent-Pelzer M.P.E."/>
            <person name="Joly D.L."/>
            <person name="van de Geest H.C."/>
            <person name="Bonants P.J.M."/>
            <person name="Smith D.S."/>
            <person name="Levesque C.A."/>
            <person name="van der Lee T.A.J."/>
        </authorList>
    </citation>
    <scope>NUCLEOTIDE SEQUENCE [LARGE SCALE GENOMIC DNA]</scope>
    <source>
        <strain evidence="3 4">MB42</strain>
    </source>
</reference>
<gene>
    <name evidence="3" type="ORF">SeMB42_g04082</name>
</gene>
<keyword evidence="4" id="KW-1185">Reference proteome</keyword>
<keyword evidence="2" id="KW-0732">Signal</keyword>
<dbReference type="VEuPathDB" id="FungiDB:SeMB42_g04082"/>
<comment type="caution">
    <text evidence="3">The sequence shown here is derived from an EMBL/GenBank/DDBJ whole genome shotgun (WGS) entry which is preliminary data.</text>
</comment>
<evidence type="ECO:0000313" key="3">
    <source>
        <dbReference type="EMBL" id="TPX45200.1"/>
    </source>
</evidence>
<feature type="region of interest" description="Disordered" evidence="1">
    <location>
        <begin position="372"/>
        <end position="414"/>
    </location>
</feature>
<proteinExistence type="predicted"/>
<evidence type="ECO:0000256" key="2">
    <source>
        <dbReference type="SAM" id="SignalP"/>
    </source>
</evidence>